<sequence length="108" mass="11361">MPSIDLPSVNRSANILLELAGTLQAGRPEPALTARAGRPYAHGDVEATMREFAGFAADQYQDAVALLAALSMRLQETAAAYAATDEGVRQTLDGFLAGTEYHPAPGTE</sequence>
<dbReference type="EMBL" id="BOPF01000007">
    <property type="protein sequence ID" value="GIJ45294.1"/>
    <property type="molecule type" value="Genomic_DNA"/>
</dbReference>
<protein>
    <submittedName>
        <fullName evidence="1">Uncharacterized protein</fullName>
    </submittedName>
</protein>
<dbReference type="AlphaFoldDB" id="A0A8J4DP99"/>
<dbReference type="RefSeq" id="WP_203898857.1">
    <property type="nucleotide sequence ID" value="NZ_BOPF01000007.1"/>
</dbReference>
<evidence type="ECO:0000313" key="2">
    <source>
        <dbReference type="Proteomes" id="UP000619260"/>
    </source>
</evidence>
<comment type="caution">
    <text evidence="1">The sequence shown here is derived from an EMBL/GenBank/DDBJ whole genome shotgun (WGS) entry which is preliminary data.</text>
</comment>
<name>A0A8J4DP99_9ACTN</name>
<proteinExistence type="predicted"/>
<organism evidence="1 2">
    <name type="scientific">Virgisporangium aliadipatigenens</name>
    <dbReference type="NCBI Taxonomy" id="741659"/>
    <lineage>
        <taxon>Bacteria</taxon>
        <taxon>Bacillati</taxon>
        <taxon>Actinomycetota</taxon>
        <taxon>Actinomycetes</taxon>
        <taxon>Micromonosporales</taxon>
        <taxon>Micromonosporaceae</taxon>
        <taxon>Virgisporangium</taxon>
    </lineage>
</organism>
<gene>
    <name evidence="1" type="ORF">Val02_21800</name>
</gene>
<evidence type="ECO:0000313" key="1">
    <source>
        <dbReference type="EMBL" id="GIJ45294.1"/>
    </source>
</evidence>
<dbReference type="Proteomes" id="UP000619260">
    <property type="component" value="Unassembled WGS sequence"/>
</dbReference>
<reference evidence="1" key="1">
    <citation type="submission" date="2021-01" db="EMBL/GenBank/DDBJ databases">
        <title>Whole genome shotgun sequence of Virgisporangium aliadipatigenens NBRC 105644.</title>
        <authorList>
            <person name="Komaki H."/>
            <person name="Tamura T."/>
        </authorList>
    </citation>
    <scope>NUCLEOTIDE SEQUENCE</scope>
    <source>
        <strain evidence="1">NBRC 105644</strain>
    </source>
</reference>
<accession>A0A8J4DP99</accession>
<keyword evidence="2" id="KW-1185">Reference proteome</keyword>